<accession>A0A6P4ZLU1</accession>
<gene>
    <name evidence="3" type="primary">LOC109480050</name>
</gene>
<organism evidence="2 3">
    <name type="scientific">Branchiostoma belcheri</name>
    <name type="common">Amphioxus</name>
    <dbReference type="NCBI Taxonomy" id="7741"/>
    <lineage>
        <taxon>Eukaryota</taxon>
        <taxon>Metazoa</taxon>
        <taxon>Chordata</taxon>
        <taxon>Cephalochordata</taxon>
        <taxon>Leptocardii</taxon>
        <taxon>Amphioxiformes</taxon>
        <taxon>Branchiostomatidae</taxon>
        <taxon>Branchiostoma</taxon>
    </lineage>
</organism>
<feature type="compositionally biased region" description="Gly residues" evidence="1">
    <location>
        <begin position="1"/>
        <end position="17"/>
    </location>
</feature>
<dbReference type="KEGG" id="bbel:109480050"/>
<feature type="region of interest" description="Disordered" evidence="1">
    <location>
        <begin position="100"/>
        <end position="134"/>
    </location>
</feature>
<proteinExistence type="predicted"/>
<feature type="compositionally biased region" description="Basic and acidic residues" evidence="1">
    <location>
        <begin position="68"/>
        <end position="79"/>
    </location>
</feature>
<evidence type="ECO:0000313" key="3">
    <source>
        <dbReference type="RefSeq" id="XP_019637758.1"/>
    </source>
</evidence>
<dbReference type="Pfam" id="PF15238">
    <property type="entry name" value="TEADIR3"/>
    <property type="match status" value="1"/>
</dbReference>
<sequence length="407" mass="45568">MAGKTGGKVGFPSGGKVGFSSGKRGAPAPVSSSDEEEIEKEVQEKEDYENIASPCSSTSSGPVYERQPGFEKHGHEVVVPRRPKIKHKIKRKKMTNFMLGGDHDFYTASRGRRKDGTMVPTPPSKGKPKRDTVPMRLRALPQSFWQQPNNMNNNSPGSLYPVLPPVVNKEVSDEYLGQVVSVPTEIRPVTPPEERTETDQQERTGRKEEETVVTKPEKTVEKVAVKEDKEKTEKEKSEKEKTEKEKTEKEVKKEKIDLVEEGVTGATVTVTTTAPPRTRTVRTVTSTVPNTDLLFSLFDGVDPETKRQTVKLKRGRPKRIHLEGMNAPRPRSQDNDPYMVDNIAERLFPVLSLENRKQNTNPANPNVTTTLHYITLNGEDEKSSVSLPAVRVETNYSQMLSELVMHI</sequence>
<name>A0A6P4ZLU1_BRABE</name>
<dbReference type="Proteomes" id="UP000515135">
    <property type="component" value="Unplaced"/>
</dbReference>
<reference evidence="3" key="1">
    <citation type="submission" date="2025-08" db="UniProtKB">
        <authorList>
            <consortium name="RefSeq"/>
        </authorList>
    </citation>
    <scope>IDENTIFICATION</scope>
    <source>
        <tissue evidence="3">Gonad</tissue>
    </source>
</reference>
<feature type="compositionally biased region" description="Basic and acidic residues" evidence="1">
    <location>
        <begin position="192"/>
        <end position="250"/>
    </location>
</feature>
<feature type="region of interest" description="Disordered" evidence="1">
    <location>
        <begin position="1"/>
        <end position="86"/>
    </location>
</feature>
<feature type="region of interest" description="Disordered" evidence="1">
    <location>
        <begin position="182"/>
        <end position="250"/>
    </location>
</feature>
<dbReference type="GeneID" id="109480050"/>
<evidence type="ECO:0000256" key="1">
    <source>
        <dbReference type="SAM" id="MobiDB-lite"/>
    </source>
</evidence>
<protein>
    <submittedName>
        <fullName evidence="3">Uncharacterized protein LOC109480050</fullName>
    </submittedName>
</protein>
<evidence type="ECO:0000313" key="2">
    <source>
        <dbReference type="Proteomes" id="UP000515135"/>
    </source>
</evidence>
<dbReference type="InterPro" id="IPR053819">
    <property type="entry name" value="TEADIR3_omega_loop"/>
</dbReference>
<keyword evidence="2" id="KW-1185">Reference proteome</keyword>
<dbReference type="AlphaFoldDB" id="A0A6P4ZLU1"/>
<dbReference type="RefSeq" id="XP_019637758.1">
    <property type="nucleotide sequence ID" value="XM_019782199.1"/>
</dbReference>
<dbReference type="OrthoDB" id="10058719at2759"/>